<name>A0A6J4THI1_9ACTN</name>
<protein>
    <submittedName>
        <fullName evidence="2">Uncharacterized protein</fullName>
    </submittedName>
</protein>
<proteinExistence type="predicted"/>
<evidence type="ECO:0000256" key="1">
    <source>
        <dbReference type="SAM" id="MobiDB-lite"/>
    </source>
</evidence>
<reference evidence="2" key="1">
    <citation type="submission" date="2020-02" db="EMBL/GenBank/DDBJ databases">
        <authorList>
            <person name="Meier V. D."/>
        </authorList>
    </citation>
    <scope>NUCLEOTIDE SEQUENCE</scope>
    <source>
        <strain evidence="2">AVDCRST_MAG13</strain>
    </source>
</reference>
<feature type="region of interest" description="Disordered" evidence="1">
    <location>
        <begin position="1"/>
        <end position="113"/>
    </location>
</feature>
<organism evidence="2">
    <name type="scientific">uncultured Solirubrobacteraceae bacterium</name>
    <dbReference type="NCBI Taxonomy" id="1162706"/>
    <lineage>
        <taxon>Bacteria</taxon>
        <taxon>Bacillati</taxon>
        <taxon>Actinomycetota</taxon>
        <taxon>Thermoleophilia</taxon>
        <taxon>Solirubrobacterales</taxon>
        <taxon>Solirubrobacteraceae</taxon>
        <taxon>environmental samples</taxon>
    </lineage>
</organism>
<evidence type="ECO:0000313" key="2">
    <source>
        <dbReference type="EMBL" id="CAA9523571.1"/>
    </source>
</evidence>
<feature type="compositionally biased region" description="Basic and acidic residues" evidence="1">
    <location>
        <begin position="63"/>
        <end position="90"/>
    </location>
</feature>
<accession>A0A6J4THI1</accession>
<feature type="compositionally biased region" description="Basic and acidic residues" evidence="1">
    <location>
        <begin position="45"/>
        <end position="56"/>
    </location>
</feature>
<gene>
    <name evidence="2" type="ORF">AVDCRST_MAG13-3553</name>
</gene>
<sequence length="140" mass="15449">MPPASISPDAGSRLPGRSDRRSRLSFAAARTKDETRRRSSPTARGDGDRARGRAGERDEDDAVERHAPRERRGSGDHGVAERDARRRLEVRPGAVGAQPRRRPVAGASEVQFLGHRDEVAQLAKLHRRVLPDPVSGRERP</sequence>
<dbReference type="EMBL" id="CADCVO010000553">
    <property type="protein sequence ID" value="CAA9523571.1"/>
    <property type="molecule type" value="Genomic_DNA"/>
</dbReference>
<dbReference type="AlphaFoldDB" id="A0A6J4THI1"/>